<protein>
    <submittedName>
        <fullName evidence="1">Uncharacterized protein</fullName>
    </submittedName>
</protein>
<organism evidence="1 2">
    <name type="scientific">Roseomonas nitratireducens</name>
    <dbReference type="NCBI Taxonomy" id="2820810"/>
    <lineage>
        <taxon>Bacteria</taxon>
        <taxon>Pseudomonadati</taxon>
        <taxon>Pseudomonadota</taxon>
        <taxon>Alphaproteobacteria</taxon>
        <taxon>Acetobacterales</taxon>
        <taxon>Roseomonadaceae</taxon>
        <taxon>Roseomonas</taxon>
    </lineage>
</organism>
<comment type="caution">
    <text evidence="1">The sequence shown here is derived from an EMBL/GenBank/DDBJ whole genome shotgun (WGS) entry which is preliminary data.</text>
</comment>
<proteinExistence type="predicted"/>
<dbReference type="RefSeq" id="WP_209353603.1">
    <property type="nucleotide sequence ID" value="NZ_JAGIYZ010000024.1"/>
</dbReference>
<dbReference type="EMBL" id="JAGIYZ010000024">
    <property type="protein sequence ID" value="MBP0466207.1"/>
    <property type="molecule type" value="Genomic_DNA"/>
</dbReference>
<dbReference type="Proteomes" id="UP000680815">
    <property type="component" value="Unassembled WGS sequence"/>
</dbReference>
<reference evidence="1 2" key="1">
    <citation type="submission" date="2021-03" db="EMBL/GenBank/DDBJ databases">
        <authorList>
            <person name="So Y."/>
        </authorList>
    </citation>
    <scope>NUCLEOTIDE SEQUENCE [LARGE SCALE GENOMIC DNA]</scope>
    <source>
        <strain evidence="1 2">PWR1</strain>
    </source>
</reference>
<gene>
    <name evidence="1" type="ORF">J5Y09_19935</name>
</gene>
<evidence type="ECO:0000313" key="1">
    <source>
        <dbReference type="EMBL" id="MBP0466207.1"/>
    </source>
</evidence>
<accession>A0ABS4AY48</accession>
<keyword evidence="2" id="KW-1185">Reference proteome</keyword>
<sequence>MIGTEGITRAEAPAREGCGWSILRTWLPTEARRVPLVYAEAEGPGGVRLILTVARLRGGRLEVRPPRGPDGVGDGVMLPDEARDGLRDLVVAAVLADPQARAAIRP</sequence>
<evidence type="ECO:0000313" key="2">
    <source>
        <dbReference type="Proteomes" id="UP000680815"/>
    </source>
</evidence>
<name>A0ABS4AY48_9PROT</name>